<keyword evidence="1 3" id="KW-0378">Hydrolase</keyword>
<dbReference type="GO" id="GO:0016787">
    <property type="term" value="F:hydrolase activity"/>
    <property type="evidence" value="ECO:0007669"/>
    <property type="project" value="UniProtKB-KW"/>
</dbReference>
<dbReference type="AlphaFoldDB" id="A0A6A5X6W8"/>
<dbReference type="RefSeq" id="XP_033377027.1">
    <property type="nucleotide sequence ID" value="XM_033529696.1"/>
</dbReference>
<reference evidence="3" key="1">
    <citation type="journal article" date="2020" name="Stud. Mycol.">
        <title>101 Dothideomycetes genomes: a test case for predicting lifestyles and emergence of pathogens.</title>
        <authorList>
            <person name="Haridas S."/>
            <person name="Albert R."/>
            <person name="Binder M."/>
            <person name="Bloem J."/>
            <person name="Labutti K."/>
            <person name="Salamov A."/>
            <person name="Andreopoulos B."/>
            <person name="Baker S."/>
            <person name="Barry K."/>
            <person name="Bills G."/>
            <person name="Bluhm B."/>
            <person name="Cannon C."/>
            <person name="Castanera R."/>
            <person name="Culley D."/>
            <person name="Daum C."/>
            <person name="Ezra D."/>
            <person name="Gonzalez J."/>
            <person name="Henrissat B."/>
            <person name="Kuo A."/>
            <person name="Liang C."/>
            <person name="Lipzen A."/>
            <person name="Lutzoni F."/>
            <person name="Magnuson J."/>
            <person name="Mondo S."/>
            <person name="Nolan M."/>
            <person name="Ohm R."/>
            <person name="Pangilinan J."/>
            <person name="Park H.-J."/>
            <person name="Ramirez L."/>
            <person name="Alfaro M."/>
            <person name="Sun H."/>
            <person name="Tritt A."/>
            <person name="Yoshinaga Y."/>
            <person name="Zwiers L.-H."/>
            <person name="Turgeon B."/>
            <person name="Goodwin S."/>
            <person name="Spatafora J."/>
            <person name="Crous P."/>
            <person name="Grigoriev I."/>
        </authorList>
    </citation>
    <scope>NUCLEOTIDE SEQUENCE</scope>
    <source>
        <strain evidence="3">CBS 175.79</strain>
    </source>
</reference>
<gene>
    <name evidence="3" type="ORF">BU24DRAFT_429262</name>
</gene>
<dbReference type="InterPro" id="IPR029058">
    <property type="entry name" value="AB_hydrolase_fold"/>
</dbReference>
<dbReference type="InterPro" id="IPR050300">
    <property type="entry name" value="GDXG_lipolytic_enzyme"/>
</dbReference>
<evidence type="ECO:0000256" key="1">
    <source>
        <dbReference type="ARBA" id="ARBA00022801"/>
    </source>
</evidence>
<dbReference type="Gene3D" id="3.40.50.1820">
    <property type="entry name" value="alpha/beta hydrolase"/>
    <property type="match status" value="1"/>
</dbReference>
<dbReference type="SUPFAM" id="SSF53474">
    <property type="entry name" value="alpha/beta-Hydrolases"/>
    <property type="match status" value="1"/>
</dbReference>
<accession>A0A6A5X6W8</accession>
<sequence length="322" mass="35563">MSGPGLWSYVRQKLLATSLRWFVYIFRLKKMRRDRDTVRQQGAVVHRTSIPSRQPGRSIAVNIYAPPEHSPDHGAKPVLVNWHGSGFFIPYLDSDAVYCAQVAQKAGIFVIDADYRKGPEHSYPEPLEDVEDVLHWVAEQSQFDKSRVAVSGFSAGGLLALVAASSLRHDLESLGLKIRAVAAVYPVTDVSLPAAQKTVPRPIRPLSPFIMGLINDCWAPEALRKDPRVSPGLADAKLYPDVSIIVTCDGDSFAPEADALARKLEAGGKTVHYKSMERARHGFDKGVKKGARAWDMRDEAYEVIIDGFRRAFDLQGSGAPRT</sequence>
<dbReference type="OrthoDB" id="408631at2759"/>
<dbReference type="InterPro" id="IPR013094">
    <property type="entry name" value="AB_hydrolase_3"/>
</dbReference>
<dbReference type="PANTHER" id="PTHR48081">
    <property type="entry name" value="AB HYDROLASE SUPERFAMILY PROTEIN C4A8.06C"/>
    <property type="match status" value="1"/>
</dbReference>
<proteinExistence type="predicted"/>
<organism evidence="3 4">
    <name type="scientific">Aaosphaeria arxii CBS 175.79</name>
    <dbReference type="NCBI Taxonomy" id="1450172"/>
    <lineage>
        <taxon>Eukaryota</taxon>
        <taxon>Fungi</taxon>
        <taxon>Dikarya</taxon>
        <taxon>Ascomycota</taxon>
        <taxon>Pezizomycotina</taxon>
        <taxon>Dothideomycetes</taxon>
        <taxon>Pleosporomycetidae</taxon>
        <taxon>Pleosporales</taxon>
        <taxon>Pleosporales incertae sedis</taxon>
        <taxon>Aaosphaeria</taxon>
    </lineage>
</organism>
<protein>
    <submittedName>
        <fullName evidence="3">Alpha/beta-hydrolase</fullName>
    </submittedName>
</protein>
<dbReference type="GeneID" id="54287093"/>
<evidence type="ECO:0000313" key="4">
    <source>
        <dbReference type="Proteomes" id="UP000799778"/>
    </source>
</evidence>
<dbReference type="Pfam" id="PF07859">
    <property type="entry name" value="Abhydrolase_3"/>
    <property type="match status" value="1"/>
</dbReference>
<dbReference type="PANTHER" id="PTHR48081:SF8">
    <property type="entry name" value="ALPHA_BETA HYDROLASE FOLD-3 DOMAIN-CONTAINING PROTEIN-RELATED"/>
    <property type="match status" value="1"/>
</dbReference>
<dbReference type="Proteomes" id="UP000799778">
    <property type="component" value="Unassembled WGS sequence"/>
</dbReference>
<evidence type="ECO:0000259" key="2">
    <source>
        <dbReference type="Pfam" id="PF07859"/>
    </source>
</evidence>
<keyword evidence="4" id="KW-1185">Reference proteome</keyword>
<feature type="domain" description="Alpha/beta hydrolase fold-3" evidence="2">
    <location>
        <begin position="79"/>
        <end position="283"/>
    </location>
</feature>
<name>A0A6A5X6W8_9PLEO</name>
<evidence type="ECO:0000313" key="3">
    <source>
        <dbReference type="EMBL" id="KAF2008688.1"/>
    </source>
</evidence>
<dbReference type="EMBL" id="ML978082">
    <property type="protein sequence ID" value="KAF2008688.1"/>
    <property type="molecule type" value="Genomic_DNA"/>
</dbReference>